<reference evidence="2 3" key="1">
    <citation type="submission" date="2015-09" db="EMBL/GenBank/DDBJ databases">
        <title>Host preference determinants of Valsa canker pathogens revealed by comparative genomics.</title>
        <authorList>
            <person name="Yin Z."/>
            <person name="Huang L."/>
        </authorList>
    </citation>
    <scope>NUCLEOTIDE SEQUENCE [LARGE SCALE GENOMIC DNA]</scope>
    <source>
        <strain evidence="2 3">SXYLt</strain>
    </source>
</reference>
<sequence>MHHQRRKSGPGHNSANTSYTDVKKAVTVSDLSARHNKSSRPTMSRRSTPQVAHKLGKNPRDREREIQDEYRLEDERESFPQFCMTCEKQFVPQDEKFLYCSEACRATDQHNAPGVTLKAAFDATVSPYIAHLDEPPHAGNLSTQVASNASTESAITSRFLPHHCLAMAIPQHGDKSQHIIHASRFYSIELVTPVLSGR</sequence>
<accession>A0A423XMA6</accession>
<organism evidence="2 3">
    <name type="scientific">Cytospora leucostoma</name>
    <dbReference type="NCBI Taxonomy" id="1230097"/>
    <lineage>
        <taxon>Eukaryota</taxon>
        <taxon>Fungi</taxon>
        <taxon>Dikarya</taxon>
        <taxon>Ascomycota</taxon>
        <taxon>Pezizomycotina</taxon>
        <taxon>Sordariomycetes</taxon>
        <taxon>Sordariomycetidae</taxon>
        <taxon>Diaporthales</taxon>
        <taxon>Cytosporaceae</taxon>
        <taxon>Cytospora</taxon>
    </lineage>
</organism>
<gene>
    <name evidence="2" type="ORF">VPNG_00898</name>
</gene>
<dbReference type="EMBL" id="LKEB01000002">
    <property type="protein sequence ID" value="ROW17562.1"/>
    <property type="molecule type" value="Genomic_DNA"/>
</dbReference>
<comment type="caution">
    <text evidence="2">The sequence shown here is derived from an EMBL/GenBank/DDBJ whole genome shotgun (WGS) entry which is preliminary data.</text>
</comment>
<evidence type="ECO:0000313" key="2">
    <source>
        <dbReference type="EMBL" id="ROW17562.1"/>
    </source>
</evidence>
<protein>
    <submittedName>
        <fullName evidence="2">Uncharacterized protein</fullName>
    </submittedName>
</protein>
<proteinExistence type="predicted"/>
<keyword evidence="3" id="KW-1185">Reference proteome</keyword>
<dbReference type="InterPro" id="IPR024368">
    <property type="entry name" value="Ecl1/2/3"/>
</dbReference>
<dbReference type="OrthoDB" id="3599883at2759"/>
<dbReference type="AlphaFoldDB" id="A0A423XMA6"/>
<evidence type="ECO:0000313" key="3">
    <source>
        <dbReference type="Proteomes" id="UP000285146"/>
    </source>
</evidence>
<dbReference type="Proteomes" id="UP000285146">
    <property type="component" value="Unassembled WGS sequence"/>
</dbReference>
<dbReference type="Pfam" id="PF12855">
    <property type="entry name" value="Ecl1"/>
    <property type="match status" value="1"/>
</dbReference>
<dbReference type="InParanoid" id="A0A423XMA6"/>
<name>A0A423XMA6_9PEZI</name>
<dbReference type="STRING" id="1230097.A0A423XMA6"/>
<feature type="compositionally biased region" description="Polar residues" evidence="1">
    <location>
        <begin position="11"/>
        <end position="20"/>
    </location>
</feature>
<feature type="compositionally biased region" description="Low complexity" evidence="1">
    <location>
        <begin position="39"/>
        <end position="49"/>
    </location>
</feature>
<evidence type="ECO:0000256" key="1">
    <source>
        <dbReference type="SAM" id="MobiDB-lite"/>
    </source>
</evidence>
<feature type="region of interest" description="Disordered" evidence="1">
    <location>
        <begin position="1"/>
        <end position="66"/>
    </location>
</feature>